<reference evidence="1 2" key="1">
    <citation type="submission" date="2019-04" db="EMBL/GenBank/DDBJ databases">
        <title>Reference strain of H23.</title>
        <authorList>
            <person name="Luo X."/>
        </authorList>
    </citation>
    <scope>NUCLEOTIDE SEQUENCE [LARGE SCALE GENOMIC DNA]</scope>
    <source>
        <strain evidence="1 2">H23</strain>
    </source>
</reference>
<dbReference type="AlphaFoldDB" id="A0A4V5ZQA7"/>
<protein>
    <submittedName>
        <fullName evidence="1">Uncharacterized protein</fullName>
    </submittedName>
</protein>
<comment type="caution">
    <text evidence="1">The sequence shown here is derived from an EMBL/GenBank/DDBJ whole genome shotgun (WGS) entry which is preliminary data.</text>
</comment>
<sequence>MIGGLLSKIFGARPAWIEGGLYATRREDGSYAALKILKTDAQGVHVRTYSNVYPQPPTRIDEAALYMAGIHDGDGEHLGMGHLPVSHASFSGWGAVFVQRSTVAGDELEGYEMWREAEGGYF</sequence>
<dbReference type="RefSeq" id="WP_137266863.1">
    <property type="nucleotide sequence ID" value="NZ_SZUA01000002.1"/>
</dbReference>
<evidence type="ECO:0000313" key="2">
    <source>
        <dbReference type="Proteomes" id="UP000308707"/>
    </source>
</evidence>
<organism evidence="1 2">
    <name type="scientific">Luteimonas gilva</name>
    <dbReference type="NCBI Taxonomy" id="2572684"/>
    <lineage>
        <taxon>Bacteria</taxon>
        <taxon>Pseudomonadati</taxon>
        <taxon>Pseudomonadota</taxon>
        <taxon>Gammaproteobacteria</taxon>
        <taxon>Lysobacterales</taxon>
        <taxon>Lysobacteraceae</taxon>
        <taxon>Luteimonas</taxon>
    </lineage>
</organism>
<proteinExistence type="predicted"/>
<dbReference type="OrthoDB" id="6064714at2"/>
<accession>A0A4V5ZQA7</accession>
<name>A0A4V5ZQA7_9GAMM</name>
<gene>
    <name evidence="1" type="ORF">FCE95_09930</name>
</gene>
<keyword evidence="2" id="KW-1185">Reference proteome</keyword>
<dbReference type="EMBL" id="SZUA01000002">
    <property type="protein sequence ID" value="TKR30433.1"/>
    <property type="molecule type" value="Genomic_DNA"/>
</dbReference>
<evidence type="ECO:0000313" key="1">
    <source>
        <dbReference type="EMBL" id="TKR30433.1"/>
    </source>
</evidence>
<dbReference type="Proteomes" id="UP000308707">
    <property type="component" value="Unassembled WGS sequence"/>
</dbReference>